<name>A0AAV8YEI9_9CUCU</name>
<feature type="compositionally biased region" description="Basic and acidic residues" evidence="1">
    <location>
        <begin position="229"/>
        <end position="243"/>
    </location>
</feature>
<evidence type="ECO:0000256" key="1">
    <source>
        <dbReference type="SAM" id="MobiDB-lite"/>
    </source>
</evidence>
<feature type="compositionally biased region" description="Acidic residues" evidence="1">
    <location>
        <begin position="161"/>
        <end position="174"/>
    </location>
</feature>
<feature type="region of interest" description="Disordered" evidence="1">
    <location>
        <begin position="399"/>
        <end position="423"/>
    </location>
</feature>
<dbReference type="EMBL" id="JAPWTK010000105">
    <property type="protein sequence ID" value="KAJ8950092.1"/>
    <property type="molecule type" value="Genomic_DNA"/>
</dbReference>
<gene>
    <name evidence="2" type="ORF">NQ318_017817</name>
</gene>
<feature type="region of interest" description="Disordered" evidence="1">
    <location>
        <begin position="126"/>
        <end position="308"/>
    </location>
</feature>
<feature type="compositionally biased region" description="Basic and acidic residues" evidence="1">
    <location>
        <begin position="324"/>
        <end position="333"/>
    </location>
</feature>
<proteinExistence type="predicted"/>
<evidence type="ECO:0000313" key="3">
    <source>
        <dbReference type="Proteomes" id="UP001162162"/>
    </source>
</evidence>
<sequence>MCRGSLKCKECNVHMDTLNIFRLFESCQNPNCQYSTCCINAMQEHNAKCSKNHNSITEEKLPFEMFCICGKSNGKTSGNLRKKISVSLRSEAKSAIVTHSMLDVLGLVRKPEEGPSGIRKKTALSSKDLEREETKKATEEIEKQKEEKDDVIVEESNKTDDEVEEIIEETEVVETTDKEKESVPEPVVVEENEKGQEEEERLDETVEGEKGEIENKKDERDEEVEQANETEKSSEKSEKTEKVQDDEETEVFECSTDKSPEGPVQEVASEEKTDDTEKDEPVASPELAENYVEDQNKATETEQETEQKLVDSAVEDVQTISSHLAEEAEKELEVPEEPVGAREQISPVNEMETSEVVQEKASSVETDITSDDIQNIISDVVGEKPVANAGFNDHNIDESASMETETDIPPFSAQDASSRQMEDVAMQISQDESMEVPDSNEIMECEDGMSMETD</sequence>
<evidence type="ECO:0000313" key="2">
    <source>
        <dbReference type="EMBL" id="KAJ8950092.1"/>
    </source>
</evidence>
<feature type="region of interest" description="Disordered" evidence="1">
    <location>
        <begin position="323"/>
        <end position="367"/>
    </location>
</feature>
<reference evidence="2" key="1">
    <citation type="journal article" date="2023" name="Insect Mol. Biol.">
        <title>Genome sequencing provides insights into the evolution of gene families encoding plant cell wall-degrading enzymes in longhorned beetles.</title>
        <authorList>
            <person name="Shin N.R."/>
            <person name="Okamura Y."/>
            <person name="Kirsch R."/>
            <person name="Pauchet Y."/>
        </authorList>
    </citation>
    <scope>NUCLEOTIDE SEQUENCE</scope>
    <source>
        <strain evidence="2">AMC_N1</strain>
    </source>
</reference>
<feature type="compositionally biased region" description="Basic and acidic residues" evidence="1">
    <location>
        <begin position="203"/>
        <end position="219"/>
    </location>
</feature>
<organism evidence="2 3">
    <name type="scientific">Aromia moschata</name>
    <dbReference type="NCBI Taxonomy" id="1265417"/>
    <lineage>
        <taxon>Eukaryota</taxon>
        <taxon>Metazoa</taxon>
        <taxon>Ecdysozoa</taxon>
        <taxon>Arthropoda</taxon>
        <taxon>Hexapoda</taxon>
        <taxon>Insecta</taxon>
        <taxon>Pterygota</taxon>
        <taxon>Neoptera</taxon>
        <taxon>Endopterygota</taxon>
        <taxon>Coleoptera</taxon>
        <taxon>Polyphaga</taxon>
        <taxon>Cucujiformia</taxon>
        <taxon>Chrysomeloidea</taxon>
        <taxon>Cerambycidae</taxon>
        <taxon>Cerambycinae</taxon>
        <taxon>Callichromatini</taxon>
        <taxon>Aromia</taxon>
    </lineage>
</organism>
<feature type="compositionally biased region" description="Basic and acidic residues" evidence="1">
    <location>
        <begin position="127"/>
        <end position="160"/>
    </location>
</feature>
<accession>A0AAV8YEI9</accession>
<protein>
    <submittedName>
        <fullName evidence="2">Uncharacterized protein</fullName>
    </submittedName>
</protein>
<dbReference type="AlphaFoldDB" id="A0AAV8YEI9"/>
<comment type="caution">
    <text evidence="2">The sequence shown here is derived from an EMBL/GenBank/DDBJ whole genome shotgun (WGS) entry which is preliminary data.</text>
</comment>
<dbReference type="Proteomes" id="UP001162162">
    <property type="component" value="Unassembled WGS sequence"/>
</dbReference>
<keyword evidence="3" id="KW-1185">Reference proteome</keyword>
<feature type="compositionally biased region" description="Basic and acidic residues" evidence="1">
    <location>
        <begin position="294"/>
        <end position="308"/>
    </location>
</feature>